<gene>
    <name evidence="3" type="ORF">EMCG_09259</name>
</gene>
<sequence>MHFSLLLTAFAAGLASASPMKANSADAETDMNVFAKRNCFGEGARWGAGRPYATNFATRACKEALVGTYRPGDIRAKCYNLDSTKKVDFSLKLISNHGNRNIGAAECYDGLRKEIEGCDHGGRTAYGNWEYTGDPNEGQC</sequence>
<feature type="chain" id="PRO_5002545755" description="Glycan binding protein Y3-like domain-containing protein" evidence="1">
    <location>
        <begin position="18"/>
        <end position="140"/>
    </location>
</feature>
<evidence type="ECO:0000259" key="2">
    <source>
        <dbReference type="Pfam" id="PF22803"/>
    </source>
</evidence>
<keyword evidence="1" id="KW-0732">Signal</keyword>
<evidence type="ECO:0000313" key="4">
    <source>
        <dbReference type="Proteomes" id="UP000034164"/>
    </source>
</evidence>
<feature type="domain" description="Glycan binding protein Y3-like" evidence="2">
    <location>
        <begin position="55"/>
        <end position="140"/>
    </location>
</feature>
<dbReference type="EMBL" id="LCZI01000730">
    <property type="protein sequence ID" value="KKZ64882.1"/>
    <property type="molecule type" value="Genomic_DNA"/>
</dbReference>
<evidence type="ECO:0000256" key="1">
    <source>
        <dbReference type="SAM" id="SignalP"/>
    </source>
</evidence>
<dbReference type="AlphaFoldDB" id="A0A0G2I2N1"/>
<evidence type="ECO:0000313" key="3">
    <source>
        <dbReference type="EMBL" id="KKZ64882.1"/>
    </source>
</evidence>
<feature type="signal peptide" evidence="1">
    <location>
        <begin position="1"/>
        <end position="17"/>
    </location>
</feature>
<organism evidence="3 4">
    <name type="scientific">[Emmonsia] crescens</name>
    <dbReference type="NCBI Taxonomy" id="73230"/>
    <lineage>
        <taxon>Eukaryota</taxon>
        <taxon>Fungi</taxon>
        <taxon>Dikarya</taxon>
        <taxon>Ascomycota</taxon>
        <taxon>Pezizomycotina</taxon>
        <taxon>Eurotiomycetes</taxon>
        <taxon>Eurotiomycetidae</taxon>
        <taxon>Onygenales</taxon>
        <taxon>Ajellomycetaceae</taxon>
        <taxon>Emergomyces</taxon>
    </lineage>
</organism>
<comment type="caution">
    <text evidence="3">The sequence shown here is derived from an EMBL/GenBank/DDBJ whole genome shotgun (WGS) entry which is preliminary data.</text>
</comment>
<name>A0A0G2I2N1_9EURO</name>
<proteinExistence type="predicted"/>
<accession>A0A0G2I2N1</accession>
<reference evidence="4" key="1">
    <citation type="journal article" date="2015" name="PLoS Genet.">
        <title>The dynamic genome and transcriptome of the human fungal pathogen Blastomyces and close relative Emmonsia.</title>
        <authorList>
            <person name="Munoz J.F."/>
            <person name="Gauthier G.M."/>
            <person name="Desjardins C.A."/>
            <person name="Gallo J.E."/>
            <person name="Holder J."/>
            <person name="Sullivan T.D."/>
            <person name="Marty A.J."/>
            <person name="Carmen J.C."/>
            <person name="Chen Z."/>
            <person name="Ding L."/>
            <person name="Gujja S."/>
            <person name="Magrini V."/>
            <person name="Misas E."/>
            <person name="Mitreva M."/>
            <person name="Priest M."/>
            <person name="Saif S."/>
            <person name="Whiston E.A."/>
            <person name="Young S."/>
            <person name="Zeng Q."/>
            <person name="Goldman W.E."/>
            <person name="Mardis E.R."/>
            <person name="Taylor J.W."/>
            <person name="McEwen J.G."/>
            <person name="Clay O.K."/>
            <person name="Klein B.S."/>
            <person name="Cuomo C.A."/>
        </authorList>
    </citation>
    <scope>NUCLEOTIDE SEQUENCE [LARGE SCALE GENOMIC DNA]</scope>
    <source>
        <strain evidence="4">UAMH 3008</strain>
    </source>
</reference>
<dbReference type="InterPro" id="IPR054443">
    <property type="entry name" value="Y3-like_dom"/>
</dbReference>
<dbReference type="Pfam" id="PF22803">
    <property type="entry name" value="GBD_Y3"/>
    <property type="match status" value="1"/>
</dbReference>
<dbReference type="VEuPathDB" id="FungiDB:EMCG_09259"/>
<dbReference type="OrthoDB" id="4825549at2759"/>
<dbReference type="Proteomes" id="UP000034164">
    <property type="component" value="Unassembled WGS sequence"/>
</dbReference>
<protein>
    <recommendedName>
        <fullName evidence="2">Glycan binding protein Y3-like domain-containing protein</fullName>
    </recommendedName>
</protein>